<dbReference type="GO" id="GO:0005886">
    <property type="term" value="C:plasma membrane"/>
    <property type="evidence" value="ECO:0007669"/>
    <property type="project" value="TreeGrafter"/>
</dbReference>
<dbReference type="SUPFAM" id="SSF52058">
    <property type="entry name" value="L domain-like"/>
    <property type="match status" value="1"/>
</dbReference>
<comment type="caution">
    <text evidence="9">The sequence shown here is derived from an EMBL/GenBank/DDBJ whole genome shotgun (WGS) entry which is preliminary data.</text>
</comment>
<name>A0A8S3RQK7_MYTED</name>
<dbReference type="Pfam" id="PF01582">
    <property type="entry name" value="TIR"/>
    <property type="match status" value="1"/>
</dbReference>
<dbReference type="InterPro" id="IPR000157">
    <property type="entry name" value="TIR_dom"/>
</dbReference>
<dbReference type="OrthoDB" id="6083978at2759"/>
<keyword evidence="10" id="KW-1185">Reference proteome</keyword>
<dbReference type="Gene3D" id="3.80.10.10">
    <property type="entry name" value="Ribonuclease Inhibitor"/>
    <property type="match status" value="1"/>
</dbReference>
<sequence>MTLASAAGISSEYLDGGFTRYSSLNERRNDVNEFLVPFPPNLKSLTLNFFAGADDHLPQKIYLEDISSLVRLDLSYFKMKRFPEVYFNGTTNLKYVDVSGIDSTLYSGKDIPLFKTIEEMKLEHARLGLTLKNGGKIFKLIPEITRLDISHNFIWFIPNEAFISNKNLCNLNMGYNLFSEIPIAVMTLSKLSHLTLVHNTLQTINSTLRDWFDMQNERMKTNLTLSLVGNVFKCTCENSDFILWLFRTKIIFDNKQITFKCSLVNGTVTNTRRVYEEFHQLFSHCKSEIWLRVGVCLLVGFIAFTLPIAIVVNFRWRIAYCIYRTFKKVVEKDMKSKFRYDIYLSCADDCLGWVKNTLIKKLENSWKMSVCIEERDILAGKIRADAILQSIQESRNIIFIISEAFRDKIWGEFEIHRAKYEKYTRNLHKIIVITRNVSVENFPLELGSIINDVVLLDWSDEESDNVWDKLRMTLFSEYL</sequence>
<dbReference type="GO" id="GO:0007165">
    <property type="term" value="P:signal transduction"/>
    <property type="evidence" value="ECO:0007669"/>
    <property type="project" value="InterPro"/>
</dbReference>
<evidence type="ECO:0000256" key="2">
    <source>
        <dbReference type="ARBA" id="ARBA00009634"/>
    </source>
</evidence>
<dbReference type="InterPro" id="IPR032675">
    <property type="entry name" value="LRR_dom_sf"/>
</dbReference>
<keyword evidence="5 7" id="KW-1133">Transmembrane helix</keyword>
<accession>A0A8S3RQK7</accession>
<dbReference type="Pfam" id="PF13855">
    <property type="entry name" value="LRR_8"/>
    <property type="match status" value="1"/>
</dbReference>
<organism evidence="9 10">
    <name type="scientific">Mytilus edulis</name>
    <name type="common">Blue mussel</name>
    <dbReference type="NCBI Taxonomy" id="6550"/>
    <lineage>
        <taxon>Eukaryota</taxon>
        <taxon>Metazoa</taxon>
        <taxon>Spiralia</taxon>
        <taxon>Lophotrochozoa</taxon>
        <taxon>Mollusca</taxon>
        <taxon>Bivalvia</taxon>
        <taxon>Autobranchia</taxon>
        <taxon>Pteriomorphia</taxon>
        <taxon>Mytilida</taxon>
        <taxon>Mytiloidea</taxon>
        <taxon>Mytilidae</taxon>
        <taxon>Mytilinae</taxon>
        <taxon>Mytilus</taxon>
    </lineage>
</organism>
<evidence type="ECO:0000313" key="9">
    <source>
        <dbReference type="EMBL" id="CAG2211408.1"/>
    </source>
</evidence>
<reference evidence="9" key="1">
    <citation type="submission" date="2021-03" db="EMBL/GenBank/DDBJ databases">
        <authorList>
            <person name="Bekaert M."/>
        </authorList>
    </citation>
    <scope>NUCLEOTIDE SEQUENCE</scope>
</reference>
<dbReference type="GO" id="GO:0038023">
    <property type="term" value="F:signaling receptor activity"/>
    <property type="evidence" value="ECO:0007669"/>
    <property type="project" value="TreeGrafter"/>
</dbReference>
<dbReference type="PANTHER" id="PTHR24365">
    <property type="entry name" value="TOLL-LIKE RECEPTOR"/>
    <property type="match status" value="1"/>
</dbReference>
<evidence type="ECO:0000256" key="3">
    <source>
        <dbReference type="ARBA" id="ARBA00022692"/>
    </source>
</evidence>
<evidence type="ECO:0000256" key="7">
    <source>
        <dbReference type="SAM" id="Phobius"/>
    </source>
</evidence>
<dbReference type="AlphaFoldDB" id="A0A8S3RQK7"/>
<dbReference type="Gene3D" id="3.40.50.10140">
    <property type="entry name" value="Toll/interleukin-1 receptor homology (TIR) domain"/>
    <property type="match status" value="1"/>
</dbReference>
<feature type="domain" description="TIR" evidence="8">
    <location>
        <begin position="338"/>
        <end position="474"/>
    </location>
</feature>
<protein>
    <submittedName>
        <fullName evidence="9">TLR3</fullName>
    </submittedName>
</protein>
<evidence type="ECO:0000259" key="8">
    <source>
        <dbReference type="PROSITE" id="PS50104"/>
    </source>
</evidence>
<evidence type="ECO:0000256" key="1">
    <source>
        <dbReference type="ARBA" id="ARBA00004167"/>
    </source>
</evidence>
<dbReference type="Proteomes" id="UP000683360">
    <property type="component" value="Unassembled WGS sequence"/>
</dbReference>
<keyword evidence="3 7" id="KW-0812">Transmembrane</keyword>
<evidence type="ECO:0000313" key="10">
    <source>
        <dbReference type="Proteomes" id="UP000683360"/>
    </source>
</evidence>
<keyword evidence="4" id="KW-0732">Signal</keyword>
<evidence type="ECO:0000256" key="5">
    <source>
        <dbReference type="ARBA" id="ARBA00022989"/>
    </source>
</evidence>
<keyword evidence="6 7" id="KW-0472">Membrane</keyword>
<dbReference type="SUPFAM" id="SSF52200">
    <property type="entry name" value="Toll/Interleukin receptor TIR domain"/>
    <property type="match status" value="1"/>
</dbReference>
<proteinExistence type="inferred from homology"/>
<dbReference type="InterPro" id="IPR035897">
    <property type="entry name" value="Toll_tir_struct_dom_sf"/>
</dbReference>
<comment type="similarity">
    <text evidence="2">Belongs to the Toll-like receptor family.</text>
</comment>
<dbReference type="InterPro" id="IPR001611">
    <property type="entry name" value="Leu-rich_rpt"/>
</dbReference>
<comment type="subcellular location">
    <subcellularLocation>
        <location evidence="1">Membrane</location>
        <topology evidence="1">Single-pass membrane protein</topology>
    </subcellularLocation>
</comment>
<evidence type="ECO:0000256" key="4">
    <source>
        <dbReference type="ARBA" id="ARBA00022729"/>
    </source>
</evidence>
<dbReference type="PANTHER" id="PTHR24365:SF541">
    <property type="entry name" value="PROTEIN TOLL-RELATED"/>
    <property type="match status" value="1"/>
</dbReference>
<evidence type="ECO:0000256" key="6">
    <source>
        <dbReference type="ARBA" id="ARBA00023136"/>
    </source>
</evidence>
<dbReference type="PROSITE" id="PS50104">
    <property type="entry name" value="TIR"/>
    <property type="match status" value="1"/>
</dbReference>
<dbReference type="EMBL" id="CAJPWZ010001262">
    <property type="protein sequence ID" value="CAG2211408.1"/>
    <property type="molecule type" value="Genomic_DNA"/>
</dbReference>
<feature type="transmembrane region" description="Helical" evidence="7">
    <location>
        <begin position="289"/>
        <end position="314"/>
    </location>
</feature>
<gene>
    <name evidence="9" type="ORF">MEDL_25483</name>
</gene>
<dbReference type="SMART" id="SM00255">
    <property type="entry name" value="TIR"/>
    <property type="match status" value="1"/>
</dbReference>